<dbReference type="Pfam" id="PF19893">
    <property type="entry name" value="DUF6366"/>
    <property type="match status" value="1"/>
</dbReference>
<accession>A0A1H1A927</accession>
<evidence type="ECO:0000313" key="2">
    <source>
        <dbReference type="EMBL" id="SDQ36119.1"/>
    </source>
</evidence>
<dbReference type="EMBL" id="FNJW01000008">
    <property type="protein sequence ID" value="SDQ36119.1"/>
    <property type="molecule type" value="Genomic_DNA"/>
</dbReference>
<evidence type="ECO:0000313" key="3">
    <source>
        <dbReference type="Proteomes" id="UP000199481"/>
    </source>
</evidence>
<keyword evidence="1" id="KW-1133">Transmembrane helix</keyword>
<name>A0A1H1A927_9LACT</name>
<dbReference type="RefSeq" id="WP_156097339.1">
    <property type="nucleotide sequence ID" value="NZ_FNJW01000008.1"/>
</dbReference>
<evidence type="ECO:0000256" key="1">
    <source>
        <dbReference type="SAM" id="Phobius"/>
    </source>
</evidence>
<dbReference type="InterPro" id="IPR045946">
    <property type="entry name" value="DUF6366"/>
</dbReference>
<proteinExistence type="predicted"/>
<reference evidence="3" key="1">
    <citation type="submission" date="2016-10" db="EMBL/GenBank/DDBJ databases">
        <authorList>
            <person name="Varghese N."/>
            <person name="Submissions S."/>
        </authorList>
    </citation>
    <scope>NUCLEOTIDE SEQUENCE [LARGE SCALE GENOMIC DNA]</scope>
    <source>
        <strain evidence="3">MPL-11</strain>
    </source>
</reference>
<gene>
    <name evidence="2" type="ORF">SAMN04487752_1965</name>
</gene>
<keyword evidence="1" id="KW-0472">Membrane</keyword>
<sequence length="57" mass="6579">MNKRKKKDGSIINLVEGTRRFTLGIPSDKNDAISWKSTLLLIVVFISVFFIYSLFEK</sequence>
<keyword evidence="1" id="KW-0812">Transmembrane</keyword>
<organism evidence="2 3">
    <name type="scientific">Carnobacterium viridans</name>
    <dbReference type="NCBI Taxonomy" id="174587"/>
    <lineage>
        <taxon>Bacteria</taxon>
        <taxon>Bacillati</taxon>
        <taxon>Bacillota</taxon>
        <taxon>Bacilli</taxon>
        <taxon>Lactobacillales</taxon>
        <taxon>Carnobacteriaceae</taxon>
        <taxon>Carnobacterium</taxon>
    </lineage>
</organism>
<protein>
    <submittedName>
        <fullName evidence="2">Uncharacterized protein</fullName>
    </submittedName>
</protein>
<feature type="transmembrane region" description="Helical" evidence="1">
    <location>
        <begin position="38"/>
        <end position="55"/>
    </location>
</feature>
<dbReference type="Proteomes" id="UP000199481">
    <property type="component" value="Unassembled WGS sequence"/>
</dbReference>
<dbReference type="AlphaFoldDB" id="A0A1H1A927"/>
<keyword evidence="3" id="KW-1185">Reference proteome</keyword>